<protein>
    <recommendedName>
        <fullName evidence="7">ABC transporter substrate-binding protein</fullName>
    </recommendedName>
</protein>
<dbReference type="GO" id="GO:0042597">
    <property type="term" value="C:periplasmic space"/>
    <property type="evidence" value="ECO:0007669"/>
    <property type="project" value="UniProtKB-SubCell"/>
</dbReference>
<dbReference type="Gene3D" id="3.40.190.10">
    <property type="entry name" value="Periplasmic binding protein-like II"/>
    <property type="match status" value="1"/>
</dbReference>
<reference evidence="5 6" key="1">
    <citation type="journal article" date="2015" name="Genome Announc.">
        <title>Genome Assemblies of Three Soil-Associated Devosia species: D. insulae, D. limi, and D. soli.</title>
        <authorList>
            <person name="Hassan Y.I."/>
            <person name="Lepp D."/>
            <person name="Zhou T."/>
        </authorList>
    </citation>
    <scope>NUCLEOTIDE SEQUENCE [LARGE SCALE GENOMIC DNA]</scope>
    <source>
        <strain evidence="5 6">DS-56</strain>
    </source>
</reference>
<keyword evidence="3" id="KW-0574">Periplasm</keyword>
<dbReference type="Pfam" id="PF01547">
    <property type="entry name" value="SBP_bac_1"/>
    <property type="match status" value="1"/>
</dbReference>
<comment type="subcellular location">
    <subcellularLocation>
        <location evidence="1">Periplasm</location>
    </subcellularLocation>
</comment>
<name>A0A1E5XTW6_9HYPH</name>
<evidence type="ECO:0000313" key="6">
    <source>
        <dbReference type="Proteomes" id="UP000095463"/>
    </source>
</evidence>
<sequence length="443" mass="46097">MDNTVGHLFAATGRLARLALATTALATLASAAMAQELTGTITVWSWTNPGKGIEAAIPGFTALHPGVTVKVEDVGNPAIWDKITTGMAAGGAGLADVLNIGIDYIGNYIETFPNGLANLSTMGANDLAAQFPSGMWASGSGPDGAVYGIPYEVNTSGFFYRKDLFEQAGIDINSIATWDDLIAAGPKLKEATGASLFALDKAATVADSANLWQLLTALQNSFYFNGNGEITMNGPAGVRSLEILKKANDAGLVADVPGGWDNFLLTVKGEINVAVVPAASWAAGVFEGQAPEMAGKWGIRLPPAVEPGGLTAAISGGTYLSVAETSPNKQAAWEFVKYAMGTLEGQQAVYKGGGMFPGFKPMLESAGFVKPSDYYGGAEVNRLFIDELSQKTPTVNYTTDYARALKAYTDAQTQVLLSGADPKTVLDEAAALVAGQTSRTIAN</sequence>
<keyword evidence="6" id="KW-1185">Reference proteome</keyword>
<evidence type="ECO:0008006" key="7">
    <source>
        <dbReference type="Google" id="ProtNLM"/>
    </source>
</evidence>
<evidence type="ECO:0000313" key="5">
    <source>
        <dbReference type="EMBL" id="OEO32021.1"/>
    </source>
</evidence>
<keyword evidence="4" id="KW-0732">Signal</keyword>
<evidence type="ECO:0000256" key="1">
    <source>
        <dbReference type="ARBA" id="ARBA00004418"/>
    </source>
</evidence>
<dbReference type="EMBL" id="LAJE02000100">
    <property type="protein sequence ID" value="OEO32021.1"/>
    <property type="molecule type" value="Genomic_DNA"/>
</dbReference>
<evidence type="ECO:0000256" key="4">
    <source>
        <dbReference type="SAM" id="SignalP"/>
    </source>
</evidence>
<dbReference type="Proteomes" id="UP000095463">
    <property type="component" value="Unassembled WGS sequence"/>
</dbReference>
<dbReference type="SUPFAM" id="SSF53850">
    <property type="entry name" value="Periplasmic binding protein-like II"/>
    <property type="match status" value="1"/>
</dbReference>
<dbReference type="PANTHER" id="PTHR43649:SF12">
    <property type="entry name" value="DIACETYLCHITOBIOSE BINDING PROTEIN DASA"/>
    <property type="match status" value="1"/>
</dbReference>
<dbReference type="AlphaFoldDB" id="A0A1E5XTW6"/>
<dbReference type="PANTHER" id="PTHR43649">
    <property type="entry name" value="ARABINOSE-BINDING PROTEIN-RELATED"/>
    <property type="match status" value="1"/>
</dbReference>
<organism evidence="5 6">
    <name type="scientific">Devosia insulae DS-56</name>
    <dbReference type="NCBI Taxonomy" id="1116389"/>
    <lineage>
        <taxon>Bacteria</taxon>
        <taxon>Pseudomonadati</taxon>
        <taxon>Pseudomonadota</taxon>
        <taxon>Alphaproteobacteria</taxon>
        <taxon>Hyphomicrobiales</taxon>
        <taxon>Devosiaceae</taxon>
        <taxon>Devosia</taxon>
    </lineage>
</organism>
<dbReference type="InterPro" id="IPR050490">
    <property type="entry name" value="Bact_solute-bd_prot1"/>
</dbReference>
<gene>
    <name evidence="5" type="ORF">VW23_013535</name>
</gene>
<feature type="signal peptide" evidence="4">
    <location>
        <begin position="1"/>
        <end position="34"/>
    </location>
</feature>
<feature type="chain" id="PRO_5009190537" description="ABC transporter substrate-binding protein" evidence="4">
    <location>
        <begin position="35"/>
        <end position="443"/>
    </location>
</feature>
<accession>A0A1E5XTW6</accession>
<proteinExistence type="inferred from homology"/>
<evidence type="ECO:0000256" key="3">
    <source>
        <dbReference type="ARBA" id="ARBA00022764"/>
    </source>
</evidence>
<comment type="caution">
    <text evidence="5">The sequence shown here is derived from an EMBL/GenBank/DDBJ whole genome shotgun (WGS) entry which is preliminary data.</text>
</comment>
<evidence type="ECO:0000256" key="2">
    <source>
        <dbReference type="ARBA" id="ARBA00008520"/>
    </source>
</evidence>
<comment type="similarity">
    <text evidence="2">Belongs to the bacterial solute-binding protein 1 family.</text>
</comment>
<dbReference type="InterPro" id="IPR006059">
    <property type="entry name" value="SBP"/>
</dbReference>